<reference evidence="2 3" key="1">
    <citation type="submission" date="2014-05" db="EMBL/GenBank/DDBJ databases">
        <title>Draft genome sequence of a rare smut relative, Tilletiaria anomala UBC 951.</title>
        <authorList>
            <consortium name="DOE Joint Genome Institute"/>
            <person name="Toome M."/>
            <person name="Kuo A."/>
            <person name="Henrissat B."/>
            <person name="Lipzen A."/>
            <person name="Tritt A."/>
            <person name="Yoshinaga Y."/>
            <person name="Zane M."/>
            <person name="Barry K."/>
            <person name="Grigoriev I.V."/>
            <person name="Spatafora J.W."/>
            <person name="Aimea M.C."/>
        </authorList>
    </citation>
    <scope>NUCLEOTIDE SEQUENCE [LARGE SCALE GENOMIC DNA]</scope>
    <source>
        <strain evidence="2 3">UBC 951</strain>
    </source>
</reference>
<feature type="region of interest" description="Disordered" evidence="1">
    <location>
        <begin position="358"/>
        <end position="445"/>
    </location>
</feature>
<evidence type="ECO:0000313" key="3">
    <source>
        <dbReference type="Proteomes" id="UP000027361"/>
    </source>
</evidence>
<accession>A0A066WCE9</accession>
<dbReference type="InParanoid" id="A0A066WCE9"/>
<dbReference type="AlphaFoldDB" id="A0A066WCE9"/>
<dbReference type="Proteomes" id="UP000027361">
    <property type="component" value="Unassembled WGS sequence"/>
</dbReference>
<gene>
    <name evidence="2" type="ORF">K437DRAFT_254815</name>
</gene>
<evidence type="ECO:0008006" key="4">
    <source>
        <dbReference type="Google" id="ProtNLM"/>
    </source>
</evidence>
<evidence type="ECO:0000256" key="1">
    <source>
        <dbReference type="SAM" id="MobiDB-lite"/>
    </source>
</evidence>
<organism evidence="2 3">
    <name type="scientific">Tilletiaria anomala (strain ATCC 24038 / CBS 436.72 / UBC 951)</name>
    <dbReference type="NCBI Taxonomy" id="1037660"/>
    <lineage>
        <taxon>Eukaryota</taxon>
        <taxon>Fungi</taxon>
        <taxon>Dikarya</taxon>
        <taxon>Basidiomycota</taxon>
        <taxon>Ustilaginomycotina</taxon>
        <taxon>Exobasidiomycetes</taxon>
        <taxon>Georgefischeriales</taxon>
        <taxon>Tilletiariaceae</taxon>
        <taxon>Tilletiaria</taxon>
    </lineage>
</organism>
<feature type="region of interest" description="Disordered" evidence="1">
    <location>
        <begin position="178"/>
        <end position="243"/>
    </location>
</feature>
<dbReference type="HOGENOM" id="CLU_615659_0_0_1"/>
<sequence length="445" mass="47208">MESETASALHLDALSKVHSVSLPELASIEAKRLVRYLESHFQAGPSSDHPSTATSFVPRRGLWAEKNASPAAAAAASAAPQPAFVRGARRAPTGVRLNRLLPQWHSLHNTRCRKCAIAMVPGVNTTLEAVTTDLDETQGVVEPRAESRANSLSGRMRSRRAGHLALCLHCGARRIPPKPAKRRAVRKRIEGSVVEPRFARFSQPNHPTANTPQSSPNKVSEGKHQPMPTDQQPAQARISENRPMTLDEKAAHIRAEKKRLLKAAAIIPAGTFTAGPSKLPTLPQAQHTPSILLAASAVNSTSPVAAMQGTPAAPSVMLTTPATLSPDPVSTVAGAGVIAPTTAQAIARPMTLDERAALAKAEKRRQRKEQKAKDTKDTAGPISTEAGRDSSGTAAAPKDSSGTQERRDMTDLMALLAANKARKEKVSSARSENTGPVGGLRSFFG</sequence>
<evidence type="ECO:0000313" key="2">
    <source>
        <dbReference type="EMBL" id="KDN51406.1"/>
    </source>
</evidence>
<dbReference type="EMBL" id="JMSN01000016">
    <property type="protein sequence ID" value="KDN51406.1"/>
    <property type="molecule type" value="Genomic_DNA"/>
</dbReference>
<keyword evidence="3" id="KW-1185">Reference proteome</keyword>
<dbReference type="RefSeq" id="XP_013244745.1">
    <property type="nucleotide sequence ID" value="XM_013389291.1"/>
</dbReference>
<name>A0A066WCE9_TILAU</name>
<feature type="compositionally biased region" description="Polar residues" evidence="1">
    <location>
        <begin position="202"/>
        <end position="218"/>
    </location>
</feature>
<comment type="caution">
    <text evidence="2">The sequence shown here is derived from an EMBL/GenBank/DDBJ whole genome shotgun (WGS) entry which is preliminary data.</text>
</comment>
<dbReference type="GeneID" id="25263985"/>
<proteinExistence type="predicted"/>
<protein>
    <recommendedName>
        <fullName evidence="4">Rpr2-domain-containing protein</fullName>
    </recommendedName>
</protein>